<dbReference type="AlphaFoldDB" id="A0A2T4Z645"/>
<dbReference type="OrthoDB" id="9769308at2"/>
<keyword evidence="6" id="KW-1185">Reference proteome</keyword>
<dbReference type="EMBL" id="PZZL01000004">
    <property type="protein sequence ID" value="PTM57355.1"/>
    <property type="molecule type" value="Genomic_DNA"/>
</dbReference>
<keyword evidence="1" id="KW-0880">Kelch repeat</keyword>
<dbReference type="PANTHER" id="PTHR45632">
    <property type="entry name" value="LD33804P"/>
    <property type="match status" value="1"/>
</dbReference>
<evidence type="ECO:0000313" key="5">
    <source>
        <dbReference type="EMBL" id="PTM57355.1"/>
    </source>
</evidence>
<feature type="compositionally biased region" description="Low complexity" evidence="3">
    <location>
        <begin position="23"/>
        <end position="35"/>
    </location>
</feature>
<dbReference type="Pfam" id="PF24681">
    <property type="entry name" value="Kelch_KLHDC2_KLHL20_DRC7"/>
    <property type="match status" value="1"/>
</dbReference>
<dbReference type="SMART" id="SM00612">
    <property type="entry name" value="Kelch"/>
    <property type="match status" value="5"/>
</dbReference>
<feature type="signal peptide" evidence="4">
    <location>
        <begin position="1"/>
        <end position="23"/>
    </location>
</feature>
<dbReference type="InterPro" id="IPR006652">
    <property type="entry name" value="Kelch_1"/>
</dbReference>
<evidence type="ECO:0000256" key="2">
    <source>
        <dbReference type="ARBA" id="ARBA00022737"/>
    </source>
</evidence>
<evidence type="ECO:0000256" key="1">
    <source>
        <dbReference type="ARBA" id="ARBA00022441"/>
    </source>
</evidence>
<evidence type="ECO:0000256" key="4">
    <source>
        <dbReference type="SAM" id="SignalP"/>
    </source>
</evidence>
<dbReference type="InterPro" id="IPR015915">
    <property type="entry name" value="Kelch-typ_b-propeller"/>
</dbReference>
<feature type="chain" id="PRO_5015611161" evidence="4">
    <location>
        <begin position="24"/>
        <end position="370"/>
    </location>
</feature>
<evidence type="ECO:0000313" key="6">
    <source>
        <dbReference type="Proteomes" id="UP000241808"/>
    </source>
</evidence>
<protein>
    <submittedName>
        <fullName evidence="5">Kelch motif protein</fullName>
    </submittedName>
</protein>
<sequence length="370" mass="40075">MSGIDRRLMLSGGLVALTGPALAQNPHAGHAGHAPHQPHRDGQFERLNAPGRVDIPDIHHQQAYTTSPAPMAANPGRWTPRAPLPIPRTEMAWAVGREGRMHLVGGYAEQRVDRPYHHIYDPASNAWITAAEVPRGANHVGVAVSGQRLYAIGGFIEQNRTPHAECFVWGAEGDRWTAIRPLPEACGAIACINVGDRIHAIGGAIGNTFETRKSIDWHLVYDPKDERWTKLAPMPLGRDHVGIVNVNGTIHIIGGRVDSFHTNSVLHHTYDAAADKWTARNHMPTPRSGHGAVLYRGKIFCMGGEGWNRVYGQNEAYDPVADRWEAYAPMLTPRHGMGAVAIGDAIYVAGGGPQMGGGVKSAIHEAFSLA</sequence>
<keyword evidence="2" id="KW-0677">Repeat</keyword>
<keyword evidence="4" id="KW-0732">Signal</keyword>
<proteinExistence type="predicted"/>
<evidence type="ECO:0000256" key="3">
    <source>
        <dbReference type="SAM" id="MobiDB-lite"/>
    </source>
</evidence>
<dbReference type="Proteomes" id="UP000241808">
    <property type="component" value="Unassembled WGS sequence"/>
</dbReference>
<gene>
    <name evidence="5" type="ORF">C8P69_104406</name>
</gene>
<dbReference type="PANTHER" id="PTHR45632:SF3">
    <property type="entry name" value="KELCH-LIKE PROTEIN 32"/>
    <property type="match status" value="1"/>
</dbReference>
<dbReference type="SUPFAM" id="SSF117281">
    <property type="entry name" value="Kelch motif"/>
    <property type="match status" value="1"/>
</dbReference>
<dbReference type="RefSeq" id="WP_108177297.1">
    <property type="nucleotide sequence ID" value="NZ_PZZL01000004.1"/>
</dbReference>
<name>A0A2T4Z645_9HYPH</name>
<reference evidence="5 6" key="1">
    <citation type="submission" date="2018-04" db="EMBL/GenBank/DDBJ databases">
        <title>Genomic Encyclopedia of Archaeal and Bacterial Type Strains, Phase II (KMG-II): from individual species to whole genera.</title>
        <authorList>
            <person name="Goeker M."/>
        </authorList>
    </citation>
    <scope>NUCLEOTIDE SEQUENCE [LARGE SCALE GENOMIC DNA]</scope>
    <source>
        <strain evidence="5 6">DSM 25521</strain>
    </source>
</reference>
<feature type="region of interest" description="Disordered" evidence="3">
    <location>
        <begin position="22"/>
        <end position="43"/>
    </location>
</feature>
<comment type="caution">
    <text evidence="5">The sequence shown here is derived from an EMBL/GenBank/DDBJ whole genome shotgun (WGS) entry which is preliminary data.</text>
</comment>
<dbReference type="Gene3D" id="2.120.10.80">
    <property type="entry name" value="Kelch-type beta propeller"/>
    <property type="match status" value="2"/>
</dbReference>
<accession>A0A2T4Z645</accession>
<organism evidence="5 6">
    <name type="scientific">Phreatobacter oligotrophus</name>
    <dbReference type="NCBI Taxonomy" id="1122261"/>
    <lineage>
        <taxon>Bacteria</taxon>
        <taxon>Pseudomonadati</taxon>
        <taxon>Pseudomonadota</taxon>
        <taxon>Alphaproteobacteria</taxon>
        <taxon>Hyphomicrobiales</taxon>
        <taxon>Phreatobacteraceae</taxon>
        <taxon>Phreatobacter</taxon>
    </lineage>
</organism>